<proteinExistence type="predicted"/>
<reference evidence="2" key="1">
    <citation type="submission" date="2013-09" db="EMBL/GenBank/DDBJ databases">
        <title>Corchorus olitorius genome sequencing.</title>
        <authorList>
            <person name="Alam M."/>
            <person name="Haque M.S."/>
            <person name="Islam M.S."/>
            <person name="Emdad E.M."/>
            <person name="Islam M.M."/>
            <person name="Ahmed B."/>
            <person name="Halim A."/>
            <person name="Hossen Q.M.M."/>
            <person name="Hossain M.Z."/>
            <person name="Ahmed R."/>
            <person name="Khan M.M."/>
            <person name="Islam R."/>
            <person name="Rashid M.M."/>
            <person name="Khan S.A."/>
            <person name="Rahman M.S."/>
            <person name="Alam M."/>
            <person name="Yahiya A.S."/>
            <person name="Khan M.S."/>
            <person name="Azam M.S."/>
            <person name="Haque T."/>
            <person name="Lashkar M.Z.H."/>
            <person name="Akhand A.I."/>
            <person name="Morshed G."/>
            <person name="Roy S."/>
            <person name="Uddin K.S."/>
            <person name="Rabeya T."/>
            <person name="Hossain A.S."/>
            <person name="Chowdhury A."/>
            <person name="Snigdha A.R."/>
            <person name="Mortoza M.S."/>
            <person name="Matin S.A."/>
            <person name="Hoque S.M.E."/>
            <person name="Islam M.K."/>
            <person name="Roy D.K."/>
            <person name="Haider R."/>
            <person name="Moosa M.M."/>
            <person name="Elias S.M."/>
            <person name="Hasan A.M."/>
            <person name="Jahan S."/>
            <person name="Shafiuddin M."/>
            <person name="Mahmood N."/>
            <person name="Shommy N.S."/>
        </authorList>
    </citation>
    <scope>NUCLEOTIDE SEQUENCE [LARGE SCALE GENOMIC DNA]</scope>
    <source>
        <strain evidence="2">cv. O-4</strain>
    </source>
</reference>
<accession>A0A1R3HKP8</accession>
<dbReference type="Proteomes" id="UP000187203">
    <property type="component" value="Unassembled WGS sequence"/>
</dbReference>
<protein>
    <submittedName>
        <fullName evidence="1">Uncharacterized protein</fullName>
    </submittedName>
</protein>
<gene>
    <name evidence="1" type="ORF">COLO4_28435</name>
</gene>
<dbReference type="AlphaFoldDB" id="A0A1R3HKP8"/>
<organism evidence="1 2">
    <name type="scientific">Corchorus olitorius</name>
    <dbReference type="NCBI Taxonomy" id="93759"/>
    <lineage>
        <taxon>Eukaryota</taxon>
        <taxon>Viridiplantae</taxon>
        <taxon>Streptophyta</taxon>
        <taxon>Embryophyta</taxon>
        <taxon>Tracheophyta</taxon>
        <taxon>Spermatophyta</taxon>
        <taxon>Magnoliopsida</taxon>
        <taxon>eudicotyledons</taxon>
        <taxon>Gunneridae</taxon>
        <taxon>Pentapetalae</taxon>
        <taxon>rosids</taxon>
        <taxon>malvids</taxon>
        <taxon>Malvales</taxon>
        <taxon>Malvaceae</taxon>
        <taxon>Grewioideae</taxon>
        <taxon>Apeibeae</taxon>
        <taxon>Corchorus</taxon>
    </lineage>
</organism>
<evidence type="ECO:0000313" key="2">
    <source>
        <dbReference type="Proteomes" id="UP000187203"/>
    </source>
</evidence>
<name>A0A1R3HKP8_9ROSI</name>
<dbReference type="EMBL" id="AWUE01019934">
    <property type="protein sequence ID" value="OMO70936.1"/>
    <property type="molecule type" value="Genomic_DNA"/>
</dbReference>
<comment type="caution">
    <text evidence="1">The sequence shown here is derived from an EMBL/GenBank/DDBJ whole genome shotgun (WGS) entry which is preliminary data.</text>
</comment>
<evidence type="ECO:0000313" key="1">
    <source>
        <dbReference type="EMBL" id="OMO70936.1"/>
    </source>
</evidence>
<keyword evidence="2" id="KW-1185">Reference proteome</keyword>
<sequence length="139" mass="15629">MVNGYYFGIECKIWVSTEKVTVVELTWPNVSPLLPSQMSDDLQLITTDNMTLACSKEFNGMSHEGNLLSREYLGSGGDYRENLTKTLEIEIMGGNLNSSGRECVSERTNFDTAIDCNDVEMVADSLEEQNDSLEPRKRF</sequence>